<evidence type="ECO:0000313" key="2">
    <source>
        <dbReference type="EMBL" id="SUJ08192.1"/>
    </source>
</evidence>
<dbReference type="InterPro" id="IPR015927">
    <property type="entry name" value="Peptidase_S24_S26A/B/C"/>
</dbReference>
<dbReference type="Proteomes" id="UP000255061">
    <property type="component" value="Unassembled WGS sequence"/>
</dbReference>
<dbReference type="NCBIfam" id="NF007621">
    <property type="entry name" value="PRK10276.1"/>
    <property type="match status" value="1"/>
</dbReference>
<dbReference type="RefSeq" id="WP_115407245.1">
    <property type="nucleotide sequence ID" value="NZ_UGYV01000004.1"/>
</dbReference>
<feature type="domain" description="Peptidase S24/S26A/S26B/S26C" evidence="1">
    <location>
        <begin position="14"/>
        <end position="122"/>
    </location>
</feature>
<dbReference type="AlphaFoldDB" id="A0A380BW83"/>
<accession>A0A380BW83</accession>
<proteinExistence type="predicted"/>
<dbReference type="InterPro" id="IPR036286">
    <property type="entry name" value="LexA/Signal_pep-like_sf"/>
</dbReference>
<dbReference type="SUPFAM" id="SSF51306">
    <property type="entry name" value="LexA/Signal peptidase"/>
    <property type="match status" value="1"/>
</dbReference>
<dbReference type="CDD" id="cd06529">
    <property type="entry name" value="S24_LexA-like"/>
    <property type="match status" value="1"/>
</dbReference>
<dbReference type="EC" id="3.4.21.-" evidence="2"/>
<sequence length="144" mass="15810">MKLITCNASAGISGFPSPAADYIELPLSLDQLLVEHPSSTWFGRAAGRSMEGVGIYHGDILVIDRAAQRRNMAIVVASFNGEFTVKLLDEKRRLLVSIDQQQNMTSVAIDDADTFSVEGVIIKSIRLHEHSSLLEQYLSQSCTD</sequence>
<dbReference type="InterPro" id="IPR039418">
    <property type="entry name" value="LexA-like"/>
</dbReference>
<evidence type="ECO:0000259" key="1">
    <source>
        <dbReference type="Pfam" id="PF00717"/>
    </source>
</evidence>
<dbReference type="GO" id="GO:0016787">
    <property type="term" value="F:hydrolase activity"/>
    <property type="evidence" value="ECO:0007669"/>
    <property type="project" value="UniProtKB-KW"/>
</dbReference>
<organism evidence="2 3">
    <name type="scientific">Shewanella morhuae</name>
    <dbReference type="NCBI Taxonomy" id="365591"/>
    <lineage>
        <taxon>Bacteria</taxon>
        <taxon>Pseudomonadati</taxon>
        <taxon>Pseudomonadota</taxon>
        <taxon>Gammaproteobacteria</taxon>
        <taxon>Alteromonadales</taxon>
        <taxon>Shewanellaceae</taxon>
        <taxon>Shewanella</taxon>
    </lineage>
</organism>
<protein>
    <submittedName>
        <fullName evidence="2">DNA polymerase V subunit UmuD</fullName>
        <ecNumber evidence="2">3.4.21.-</ecNumber>
    </submittedName>
</protein>
<dbReference type="EMBL" id="UGYV01000004">
    <property type="protein sequence ID" value="SUJ08192.1"/>
    <property type="molecule type" value="Genomic_DNA"/>
</dbReference>
<dbReference type="Gene3D" id="2.10.109.10">
    <property type="entry name" value="Umud Fragment, subunit A"/>
    <property type="match status" value="1"/>
</dbReference>
<gene>
    <name evidence="2" type="primary">umuD_1</name>
    <name evidence="2" type="ORF">NCTC10736_03918</name>
</gene>
<keyword evidence="2" id="KW-0378">Hydrolase</keyword>
<name>A0A380BW83_9GAMM</name>
<evidence type="ECO:0000313" key="3">
    <source>
        <dbReference type="Proteomes" id="UP000255061"/>
    </source>
</evidence>
<reference evidence="2 3" key="1">
    <citation type="submission" date="2018-06" db="EMBL/GenBank/DDBJ databases">
        <authorList>
            <consortium name="Pathogen Informatics"/>
            <person name="Doyle S."/>
        </authorList>
    </citation>
    <scope>NUCLEOTIDE SEQUENCE [LARGE SCALE GENOMIC DNA]</scope>
    <source>
        <strain evidence="2 3">NCTC10736</strain>
    </source>
</reference>
<dbReference type="Pfam" id="PF00717">
    <property type="entry name" value="Peptidase_S24"/>
    <property type="match status" value="1"/>
</dbReference>